<dbReference type="OrthoDB" id="4089008at2759"/>
<dbReference type="InterPro" id="IPR007147">
    <property type="entry name" value="TF_Vhr"/>
</dbReference>
<dbReference type="Proteomes" id="UP000750334">
    <property type="component" value="Unassembled WGS sequence"/>
</dbReference>
<feature type="compositionally biased region" description="Polar residues" evidence="1">
    <location>
        <begin position="114"/>
        <end position="123"/>
    </location>
</feature>
<gene>
    <name evidence="2" type="ORF">C6P45_003643</name>
</gene>
<dbReference type="AlphaFoldDB" id="A0A9P6VSQ0"/>
<sequence>MTMDSKEKKQYNISTKTIRNELNFDDDETWKQFSTRRYQLIETFKLGQEKASDQNDNISQVAHILRTEFHYPLSRSGYFEKLVIAGIQCTRRNKQRSLKRQNGKVSKGNKESNSKAFRSATNHKVAQKIIKREHAVDTPRLPQNALRFANDSVGQQRKRDGYKELILGGTEPTGYEPLENSNQNKKNTLEYDPQYDSIIRSVLLDVIHKDVPMSEQKKRSSHIEPDLSKFLTNCEPDMESLISMQPKSEIPFSLKEKLLRSIEISKTCSELAKSHNALNDYKSLYSLGKSVYDTAVNFVVEKFKVYQIEKLDFVNEKGSEEKFISDLSLQLFSSATKHDISSGLSNRSSGMLFILTVGSLIKDFGFDPVLYPLSELVMQHIMINYPFQESKSRQASPINDMSHDNHTVLMTLPIDPKKASQEVYKTVIIKYGTKEQNFRFPLLSNGPPTVMEIVQNCRTLFNISNLNRSSFGLFNKGQLITDDEHLSSLFARVREGELTLVIKPMESISIVK</sequence>
<accession>A0A9P6VSQ0</accession>
<name>A0A9P6VSQ0_MAUEX</name>
<evidence type="ECO:0000256" key="1">
    <source>
        <dbReference type="SAM" id="MobiDB-lite"/>
    </source>
</evidence>
<feature type="compositionally biased region" description="Basic residues" evidence="1">
    <location>
        <begin position="93"/>
        <end position="102"/>
    </location>
</feature>
<dbReference type="EMBL" id="PUHR01000398">
    <property type="protein sequence ID" value="KAG0653747.1"/>
    <property type="molecule type" value="Genomic_DNA"/>
</dbReference>
<evidence type="ECO:0000313" key="3">
    <source>
        <dbReference type="Proteomes" id="UP000750334"/>
    </source>
</evidence>
<feature type="region of interest" description="Disordered" evidence="1">
    <location>
        <begin position="168"/>
        <end position="188"/>
    </location>
</feature>
<protein>
    <submittedName>
        <fullName evidence="2">Uncharacterized protein</fullName>
    </submittedName>
</protein>
<comment type="caution">
    <text evidence="2">The sequence shown here is derived from an EMBL/GenBank/DDBJ whole genome shotgun (WGS) entry which is preliminary data.</text>
</comment>
<keyword evidence="3" id="KW-1185">Reference proteome</keyword>
<proteinExistence type="predicted"/>
<dbReference type="Pfam" id="PF04001">
    <property type="entry name" value="Vhr1"/>
    <property type="match status" value="1"/>
</dbReference>
<feature type="region of interest" description="Disordered" evidence="1">
    <location>
        <begin position="93"/>
        <end position="123"/>
    </location>
</feature>
<evidence type="ECO:0000313" key="2">
    <source>
        <dbReference type="EMBL" id="KAG0653747.1"/>
    </source>
</evidence>
<organism evidence="2 3">
    <name type="scientific">Maudiozyma exigua</name>
    <name type="common">Yeast</name>
    <name type="synonym">Kazachstania exigua</name>
    <dbReference type="NCBI Taxonomy" id="34358"/>
    <lineage>
        <taxon>Eukaryota</taxon>
        <taxon>Fungi</taxon>
        <taxon>Dikarya</taxon>
        <taxon>Ascomycota</taxon>
        <taxon>Saccharomycotina</taxon>
        <taxon>Saccharomycetes</taxon>
        <taxon>Saccharomycetales</taxon>
        <taxon>Saccharomycetaceae</taxon>
        <taxon>Maudiozyma</taxon>
    </lineage>
</organism>
<reference evidence="2 3" key="1">
    <citation type="submission" date="2020-11" db="EMBL/GenBank/DDBJ databases">
        <title>Kefir isolates.</title>
        <authorList>
            <person name="Marcisauskas S."/>
            <person name="Kim Y."/>
            <person name="Blasche S."/>
        </authorList>
    </citation>
    <scope>NUCLEOTIDE SEQUENCE [LARGE SCALE GENOMIC DNA]</scope>
    <source>
        <strain evidence="2 3">OG2</strain>
    </source>
</reference>